<reference evidence="3" key="1">
    <citation type="submission" date="2021-12" db="EMBL/GenBank/DDBJ databases">
        <title>Prjna785345.</title>
        <authorList>
            <person name="Rujirawat T."/>
            <person name="Krajaejun T."/>
        </authorList>
    </citation>
    <scope>NUCLEOTIDE SEQUENCE</scope>
    <source>
        <strain evidence="3">Pi057C3</strain>
    </source>
</reference>
<evidence type="ECO:0000313" key="3">
    <source>
        <dbReference type="EMBL" id="KAJ0404365.1"/>
    </source>
</evidence>
<feature type="region of interest" description="Disordered" evidence="2">
    <location>
        <begin position="25"/>
        <end position="52"/>
    </location>
</feature>
<dbReference type="EMBL" id="JAKCXM010000064">
    <property type="protein sequence ID" value="KAJ0404365.1"/>
    <property type="molecule type" value="Genomic_DNA"/>
</dbReference>
<evidence type="ECO:0000256" key="1">
    <source>
        <dbReference type="SAM" id="Coils"/>
    </source>
</evidence>
<sequence>MRVAPSLVVRVPYARTEALPREMWPSPSHKPLVGVRPTDASRKRPREDVAGAESCRKTRKASHIVRREQKQALLLEKDALEERLEAIERERRERHTRDSARLVQENRCLLRAIQAQQSALANVQAQLLRQQTLAPIHSLKLFIQLGADPEQRLLTLQSLRASALQDAAAFVHERLGPMDEMQPFRTEDRFVDATGDGDFHLSCCDIVHFHGAKSVKQVFDSLAFYLSNMEISISETLGDLTILEDMDALDSRITNRRILSATRRGVIVELNNVVFSELVDGGDAPFAVFAAHSVDDDALHPYRPSERVRKDISAALTLTAFRRRRSENPFLSRASRRRQLAEQHEGDADDDGSELVVVMKRCGFVTLRRPQFEVAPEVLEEMFNALHSWGQVMVSSMRDAQDPRKRRRRDGKTTTYAARKEELRALRDEMQLLETQLKALQRRVVSSSEPWDRGLLTKQHENDGLRAILRAQQLALGTAQSIMSQHLEQTRDAPHPLKHFIRLSADTPTRHATLLAMRRERIEVALRFVDERLRHLDIKRPYHIAERFVGDDGKSHLASYHIIHFPGARSVRQVYDAMRYYLSTMEISVSEKLGHLTILEDMDALEDNVTVWSTHVASTTTSGVVMEVNAANFAEFIGEFDPAREGAPCGVLCANTIDEDELRPYRPRERVRKDISAAAVFSAFRRPRRATDDDSELVVVMKRCAMLTLHKPHFELSCDAMEEINRTMLDWGDVMIKSMRDIVYGGQPRCS</sequence>
<evidence type="ECO:0000313" key="4">
    <source>
        <dbReference type="Proteomes" id="UP001209570"/>
    </source>
</evidence>
<protein>
    <submittedName>
        <fullName evidence="3">Uncharacterized protein</fullName>
    </submittedName>
</protein>
<organism evidence="3 4">
    <name type="scientific">Pythium insidiosum</name>
    <name type="common">Pythiosis disease agent</name>
    <dbReference type="NCBI Taxonomy" id="114742"/>
    <lineage>
        <taxon>Eukaryota</taxon>
        <taxon>Sar</taxon>
        <taxon>Stramenopiles</taxon>
        <taxon>Oomycota</taxon>
        <taxon>Peronosporomycetes</taxon>
        <taxon>Pythiales</taxon>
        <taxon>Pythiaceae</taxon>
        <taxon>Pythium</taxon>
    </lineage>
</organism>
<gene>
    <name evidence="3" type="ORF">P43SY_001485</name>
</gene>
<feature type="coiled-coil region" evidence="1">
    <location>
        <begin position="416"/>
        <end position="443"/>
    </location>
</feature>
<evidence type="ECO:0000256" key="2">
    <source>
        <dbReference type="SAM" id="MobiDB-lite"/>
    </source>
</evidence>
<dbReference type="AlphaFoldDB" id="A0AAD5LKG4"/>
<name>A0AAD5LKG4_PYTIN</name>
<feature type="compositionally biased region" description="Basic and acidic residues" evidence="2">
    <location>
        <begin position="39"/>
        <end position="49"/>
    </location>
</feature>
<proteinExistence type="predicted"/>
<keyword evidence="4" id="KW-1185">Reference proteome</keyword>
<dbReference type="Proteomes" id="UP001209570">
    <property type="component" value="Unassembled WGS sequence"/>
</dbReference>
<accession>A0AAD5LKG4</accession>
<comment type="caution">
    <text evidence="3">The sequence shown here is derived from an EMBL/GenBank/DDBJ whole genome shotgun (WGS) entry which is preliminary data.</text>
</comment>
<keyword evidence="1" id="KW-0175">Coiled coil</keyword>
<feature type="coiled-coil region" evidence="1">
    <location>
        <begin position="70"/>
        <end position="97"/>
    </location>
</feature>